<sequence>MQTRLTTTLPCGGWGCFLQSFQAAAALGAVCLMDAKDTECSTLPIDLTKTWLQIQGQKNDANYNEIGYCGMLHVLVRTGREEGLKALNSGSMLRFCCRDSKEKSSSLIHPYQPDGKQAKFRSESRFEKSIICLMFHIFHSAALQIFLVSLNQTDVDTLQRFDVNNRLGNFKNKGISTRLKDLAKVNFNKRRLEQDEHSQEGSLTCSLSVPRGGGSLLSDPLMKLGLEDSSPEYIKPVFLKASQIHTAGPLEQLDTHRRSDRDSKKMSPGEEKRIPAPIVYVILLSLLLSSGLNFMRPLLQLIMPDLEYTPRIYYQETSKSISIAPHLPKLRYGTVVNKKKLMPIRQCPLALQVVCRTVTLNNSTRCALMLPQPNAFKCQKNHKNGRAKGERLACQRHRKNYLVGRCTLVLFKEDFLTITWKEKGTQIGNHTDK</sequence>
<evidence type="ECO:0000313" key="7">
    <source>
        <dbReference type="EMBL" id="MXQ81054.1"/>
    </source>
</evidence>
<dbReference type="Gene3D" id="1.50.40.10">
    <property type="entry name" value="Mitochondrial carrier domain"/>
    <property type="match status" value="1"/>
</dbReference>
<organism evidence="7 8">
    <name type="scientific">Bos mutus</name>
    <name type="common">wild yak</name>
    <dbReference type="NCBI Taxonomy" id="72004"/>
    <lineage>
        <taxon>Eukaryota</taxon>
        <taxon>Metazoa</taxon>
        <taxon>Chordata</taxon>
        <taxon>Craniata</taxon>
        <taxon>Vertebrata</taxon>
        <taxon>Euteleostomi</taxon>
        <taxon>Mammalia</taxon>
        <taxon>Eutheria</taxon>
        <taxon>Laurasiatheria</taxon>
        <taxon>Artiodactyla</taxon>
        <taxon>Ruminantia</taxon>
        <taxon>Pecora</taxon>
        <taxon>Bovidae</taxon>
        <taxon>Bovinae</taxon>
        <taxon>Bos</taxon>
    </lineage>
</organism>
<dbReference type="InterPro" id="IPR018108">
    <property type="entry name" value="MCP_transmembrane"/>
</dbReference>
<dbReference type="GO" id="GO:0016020">
    <property type="term" value="C:membrane"/>
    <property type="evidence" value="ECO:0007669"/>
    <property type="project" value="UniProtKB-SubCell"/>
</dbReference>
<comment type="similarity">
    <text evidence="2">Belongs to the mitochondrial carrier (TC 2.A.29) family.</text>
</comment>
<protein>
    <submittedName>
        <fullName evidence="7">Uncharacterized protein</fullName>
    </submittedName>
</protein>
<evidence type="ECO:0000313" key="8">
    <source>
        <dbReference type="Proteomes" id="UP000322234"/>
    </source>
</evidence>
<evidence type="ECO:0000256" key="5">
    <source>
        <dbReference type="SAM" id="MobiDB-lite"/>
    </source>
</evidence>
<feature type="region of interest" description="Disordered" evidence="5">
    <location>
        <begin position="249"/>
        <end position="270"/>
    </location>
</feature>
<dbReference type="InterPro" id="IPR023395">
    <property type="entry name" value="MCP_dom_sf"/>
</dbReference>
<evidence type="ECO:0000256" key="1">
    <source>
        <dbReference type="ARBA" id="ARBA00004141"/>
    </source>
</evidence>
<feature type="chain" id="PRO_5025625893" evidence="6">
    <location>
        <begin position="27"/>
        <end position="433"/>
    </location>
</feature>
<dbReference type="SUPFAM" id="SSF103506">
    <property type="entry name" value="Mitochondrial carrier"/>
    <property type="match status" value="1"/>
</dbReference>
<gene>
    <name evidence="7" type="ORF">E5288_WYG012703</name>
</gene>
<evidence type="ECO:0000256" key="3">
    <source>
        <dbReference type="ARBA" id="ARBA00022692"/>
    </source>
</evidence>
<comment type="caution">
    <text evidence="7">The sequence shown here is derived from an EMBL/GenBank/DDBJ whole genome shotgun (WGS) entry which is preliminary data.</text>
</comment>
<keyword evidence="6" id="KW-0732">Signal</keyword>
<evidence type="ECO:0000256" key="6">
    <source>
        <dbReference type="SAM" id="SignalP"/>
    </source>
</evidence>
<keyword evidence="3" id="KW-0812">Transmembrane</keyword>
<evidence type="ECO:0000256" key="2">
    <source>
        <dbReference type="ARBA" id="ARBA00006375"/>
    </source>
</evidence>
<dbReference type="Pfam" id="PF00153">
    <property type="entry name" value="Mito_carr"/>
    <property type="match status" value="1"/>
</dbReference>
<comment type="subcellular location">
    <subcellularLocation>
        <location evidence="1">Membrane</location>
        <topology evidence="1">Multi-pass membrane protein</topology>
    </subcellularLocation>
</comment>
<reference evidence="7" key="1">
    <citation type="submission" date="2019-10" db="EMBL/GenBank/DDBJ databases">
        <title>The sequence and de novo assembly of the wild yak genome.</title>
        <authorList>
            <person name="Liu Y."/>
        </authorList>
    </citation>
    <scope>NUCLEOTIDE SEQUENCE [LARGE SCALE GENOMIC DNA]</scope>
    <source>
        <strain evidence="7">WY2019</strain>
    </source>
</reference>
<accession>A0A6B0QZM5</accession>
<feature type="compositionally biased region" description="Basic and acidic residues" evidence="5">
    <location>
        <begin position="253"/>
        <end position="270"/>
    </location>
</feature>
<dbReference type="Proteomes" id="UP000322234">
    <property type="component" value="Unassembled WGS sequence"/>
</dbReference>
<keyword evidence="4" id="KW-0472">Membrane</keyword>
<name>A0A6B0QZM5_9CETA</name>
<evidence type="ECO:0000256" key="4">
    <source>
        <dbReference type="ARBA" id="ARBA00023136"/>
    </source>
</evidence>
<proteinExistence type="inferred from homology"/>
<keyword evidence="8" id="KW-1185">Reference proteome</keyword>
<dbReference type="EMBL" id="VBQZ03000006">
    <property type="protein sequence ID" value="MXQ81054.1"/>
    <property type="molecule type" value="Genomic_DNA"/>
</dbReference>
<dbReference type="AlphaFoldDB" id="A0A6B0QZM5"/>
<feature type="signal peptide" evidence="6">
    <location>
        <begin position="1"/>
        <end position="26"/>
    </location>
</feature>